<evidence type="ECO:0000256" key="15">
    <source>
        <dbReference type="ARBA" id="ARBA00049250"/>
    </source>
</evidence>
<gene>
    <name evidence="17" type="primary">PPM2</name>
    <name evidence="17" type="ORF">IMSHALPRED_003766</name>
</gene>
<comment type="function">
    <text evidence="11">Probable S-adenosyl-L-methionine-dependent methyltransferase that acts as a component of the wybutosine biosynthesis pathway. Wybutosine is a hyper modified guanosine with a tricyclic base found at the 3'-position adjacent to the anticodon of eukaryotic phenylalanine tRNA. May methylate the carboxyl group of leucine residues to form alpha-leucine ester residues.</text>
</comment>
<evidence type="ECO:0000256" key="7">
    <source>
        <dbReference type="ARBA" id="ARBA00022603"/>
    </source>
</evidence>
<keyword evidence="7 17" id="KW-0489">Methyltransferase</keyword>
<keyword evidence="8" id="KW-0808">Transferase</keyword>
<evidence type="ECO:0000256" key="2">
    <source>
        <dbReference type="ARBA" id="ARBA00004797"/>
    </source>
</evidence>
<evidence type="ECO:0000256" key="10">
    <source>
        <dbReference type="ARBA" id="ARBA00022694"/>
    </source>
</evidence>
<dbReference type="Pfam" id="PF13418">
    <property type="entry name" value="Beta-prop_TYW4"/>
    <property type="match status" value="1"/>
</dbReference>
<dbReference type="SUPFAM" id="SSF51197">
    <property type="entry name" value="Clavaminate synthase-like"/>
    <property type="match status" value="1"/>
</dbReference>
<dbReference type="Gene3D" id="6.10.140.1470">
    <property type="match status" value="1"/>
</dbReference>
<accession>A0A8H3IGJ5</accession>
<dbReference type="OrthoDB" id="47172at2759"/>
<dbReference type="PANTHER" id="PTHR46529:SF1">
    <property type="entry name" value="TRNA WYBUTOSINE-SYNTHESIZING PROTEIN 4"/>
    <property type="match status" value="1"/>
</dbReference>
<evidence type="ECO:0000313" key="17">
    <source>
        <dbReference type="EMBL" id="CAF9917858.1"/>
    </source>
</evidence>
<dbReference type="FunFam" id="2.60.120.650:FF:000043">
    <property type="entry name" value="tRNA wybutosine-synthesizing protein 4"/>
    <property type="match status" value="1"/>
</dbReference>
<comment type="catalytic activity">
    <reaction evidence="15">
        <text>7-[(3S)-(3-amino-3-methoxycarbonyl)propyl]wyosine(37) in tRNA(Phe) + S-adenosyl-L-methionine + CO2 = wybutosine(37) in tRNA(Phe) + S-adenosyl-L-homocysteine + 2 H(+)</text>
        <dbReference type="Rhea" id="RHEA:37119"/>
        <dbReference type="Rhea" id="RHEA-COMP:11844"/>
        <dbReference type="Rhea" id="RHEA-COMP:11847"/>
        <dbReference type="ChEBI" id="CHEBI:15378"/>
        <dbReference type="ChEBI" id="CHEBI:16526"/>
        <dbReference type="ChEBI" id="CHEBI:57856"/>
        <dbReference type="ChEBI" id="CHEBI:59789"/>
        <dbReference type="ChEBI" id="CHEBI:73544"/>
        <dbReference type="ChEBI" id="CHEBI:74275"/>
        <dbReference type="EC" id="2.3.1.231"/>
    </reaction>
</comment>
<comment type="similarity">
    <text evidence="3">Belongs to the methyltransferase superfamily. LCMT family.</text>
</comment>
<evidence type="ECO:0000256" key="9">
    <source>
        <dbReference type="ARBA" id="ARBA00022691"/>
    </source>
</evidence>
<dbReference type="InterPro" id="IPR003347">
    <property type="entry name" value="JmjC_dom"/>
</dbReference>
<dbReference type="SUPFAM" id="SSF50965">
    <property type="entry name" value="Galactose oxidase, central domain"/>
    <property type="match status" value="1"/>
</dbReference>
<dbReference type="Proteomes" id="UP000664534">
    <property type="component" value="Unassembled WGS sequence"/>
</dbReference>
<dbReference type="Pfam" id="PF13621">
    <property type="entry name" value="Cupin_8"/>
    <property type="match status" value="1"/>
</dbReference>
<evidence type="ECO:0000256" key="12">
    <source>
        <dbReference type="ARBA" id="ARBA00029750"/>
    </source>
</evidence>
<evidence type="ECO:0000256" key="6">
    <source>
        <dbReference type="ARBA" id="ARBA00018045"/>
    </source>
</evidence>
<keyword evidence="18" id="KW-1185">Reference proteome</keyword>
<evidence type="ECO:0000256" key="5">
    <source>
        <dbReference type="ARBA" id="ARBA00012779"/>
    </source>
</evidence>
<dbReference type="InterPro" id="IPR015915">
    <property type="entry name" value="Kelch-typ_b-propeller"/>
</dbReference>
<dbReference type="Gene3D" id="2.60.120.650">
    <property type="entry name" value="Cupin"/>
    <property type="match status" value="1"/>
</dbReference>
<dbReference type="GO" id="GO:0030488">
    <property type="term" value="P:tRNA methylation"/>
    <property type="evidence" value="ECO:0007669"/>
    <property type="project" value="TreeGrafter"/>
</dbReference>
<dbReference type="UniPathway" id="UPA00375"/>
<reference evidence="17" key="1">
    <citation type="submission" date="2021-03" db="EMBL/GenBank/DDBJ databases">
        <authorList>
            <person name="Tagirdzhanova G."/>
        </authorList>
    </citation>
    <scope>NUCLEOTIDE SEQUENCE</scope>
</reference>
<dbReference type="EMBL" id="CAJPDT010000019">
    <property type="protein sequence ID" value="CAF9917858.1"/>
    <property type="molecule type" value="Genomic_DNA"/>
</dbReference>
<keyword evidence="9" id="KW-0949">S-adenosyl-L-methionine</keyword>
<evidence type="ECO:0000256" key="3">
    <source>
        <dbReference type="ARBA" id="ARBA00010703"/>
    </source>
</evidence>
<evidence type="ECO:0000256" key="11">
    <source>
        <dbReference type="ARBA" id="ARBA00025588"/>
    </source>
</evidence>
<comment type="pathway">
    <text evidence="2">tRNA modification; wybutosine-tRNA(Phe) biosynthesis.</text>
</comment>
<proteinExistence type="inferred from homology"/>
<dbReference type="InterPro" id="IPR029063">
    <property type="entry name" value="SAM-dependent_MTases_sf"/>
</dbReference>
<dbReference type="PANTHER" id="PTHR46529">
    <property type="entry name" value="TRNA WYBUTOSINE-SYNTHESIZING PROTEIN 4"/>
    <property type="match status" value="1"/>
</dbReference>
<dbReference type="InterPro" id="IPR041667">
    <property type="entry name" value="Cupin_8"/>
</dbReference>
<dbReference type="AlphaFoldDB" id="A0A8H3IGJ5"/>
<evidence type="ECO:0000256" key="1">
    <source>
        <dbReference type="ARBA" id="ARBA00001806"/>
    </source>
</evidence>
<keyword evidence="10" id="KW-0819">tRNA processing</keyword>
<comment type="caution">
    <text evidence="17">The sequence shown here is derived from an EMBL/GenBank/DDBJ whole genome shotgun (WGS) entry which is preliminary data.</text>
</comment>
<sequence>METNAADALIRWAGLHDDIRFCLLEQYLPDGAGHPFAQKMIRHFDNLRTPLRSICQYPQLPDQAGRFLGARWSSVSVRSLWDLWSDDSYVPSDRRLALNDVEPFDEWEEFVLFASHYFLLLAANTSSSTNSGTSYPGHLWDSNDVTFASPSLEIPPTLHCEAFPTSHRRRFGALAPLSENSLGHHGGLGLQTRLSTTDVYVLPEVGAPCSGNIAVLEKKCKQLEGIEPRMCHTITFDRFGFLIAGGRASPDHAFQDCWLSGKDQWQRIEDLPIPLFRHCATTVALENPSHSADNALLIYGGKTAAGHVSDRWLLWRKGFAWVTIPVTGYRLKPRFGAVIQETGFRRGILLGGMANDGKILSEAWEWTISGDASALSISFGCMTFSRPDTHSAVGRVGASLVKSSFGFLLVGGVSSTLLPQSVEIIKLFCETTDDDEKSVWNWVPVDIRATSQRPLLIGHSTLASLDTVDILGGGAVCFSFGTFWNDTIISISICGQASRPLVEAFSQDPDTASKRRSTSSILKPAMFAGTVPQECQIQSSEDFARTLKVGHPVVMRNMDIGSCTEEWTLQNLTDKIGEDRTIVVHEASDRHMDFNFKNFKYAKKPFKDFVDEIIGGSPQYLRSVSFENPAGKPADIFVDFPEIASGFRLPPQLDIVKQKMHSSVLRISGPVTMWLHYDVMANILCQIHGTKRFIMYPPSDVSLLSIPPGTSSSSINCFDTGPDRHSSLTLANSQEVLLQPRDVLFIPPLWLHTASPVDDVSISVNIFFRNIDAGYAPGRDVYGNRDLQAYEKGRMDIEKISKSFDKVPPEMGRFYLERLADELRGKAQGCGSHN</sequence>
<dbReference type="EC" id="2.1.1.290" evidence="5"/>
<evidence type="ECO:0000259" key="16">
    <source>
        <dbReference type="PROSITE" id="PS51184"/>
    </source>
</evidence>
<dbReference type="GO" id="GO:0008175">
    <property type="term" value="F:tRNA methyltransferase activity"/>
    <property type="evidence" value="ECO:0007669"/>
    <property type="project" value="TreeGrafter"/>
</dbReference>
<protein>
    <recommendedName>
        <fullName evidence="6">tRNA wybutosine-synthesizing protein 4</fullName>
        <ecNumber evidence="5">2.1.1.290</ecNumber>
        <ecNumber evidence="4">2.3.1.231</ecNumber>
    </recommendedName>
    <alternativeName>
        <fullName evidence="13">Leucine carboxyl methyltransferase 2</fullName>
    </alternativeName>
    <alternativeName>
        <fullName evidence="14">tRNA(Phe) (7-(3-amino-3-(methoxycarbonyl)propyl)wyosine(37)-N)-methoxycarbonyltransferase</fullName>
    </alternativeName>
    <alternativeName>
        <fullName evidence="12">tRNA(Phe) (7-(3-amino-3-carboxypropyl)wyosine(37)-O)-methyltransferase</fullName>
    </alternativeName>
</protein>
<evidence type="ECO:0000256" key="4">
    <source>
        <dbReference type="ARBA" id="ARBA00012155"/>
    </source>
</evidence>
<organism evidence="17 18">
    <name type="scientific">Imshaugia aleurites</name>
    <dbReference type="NCBI Taxonomy" id="172621"/>
    <lineage>
        <taxon>Eukaryota</taxon>
        <taxon>Fungi</taxon>
        <taxon>Dikarya</taxon>
        <taxon>Ascomycota</taxon>
        <taxon>Pezizomycotina</taxon>
        <taxon>Lecanoromycetes</taxon>
        <taxon>OSLEUM clade</taxon>
        <taxon>Lecanoromycetidae</taxon>
        <taxon>Lecanorales</taxon>
        <taxon>Lecanorineae</taxon>
        <taxon>Parmeliaceae</taxon>
        <taxon>Imshaugia</taxon>
    </lineage>
</organism>
<evidence type="ECO:0000256" key="8">
    <source>
        <dbReference type="ARBA" id="ARBA00022679"/>
    </source>
</evidence>
<evidence type="ECO:0000256" key="13">
    <source>
        <dbReference type="ARBA" id="ARBA00030231"/>
    </source>
</evidence>
<evidence type="ECO:0000313" key="18">
    <source>
        <dbReference type="Proteomes" id="UP000664534"/>
    </source>
</evidence>
<dbReference type="SUPFAM" id="SSF53335">
    <property type="entry name" value="S-adenosyl-L-methionine-dependent methyltransferases"/>
    <property type="match status" value="1"/>
</dbReference>
<dbReference type="InterPro" id="IPR011043">
    <property type="entry name" value="Gal_Oxase/kelch_b-propeller"/>
</dbReference>
<dbReference type="GO" id="GO:0031591">
    <property type="term" value="P:wybutosine biosynthetic process"/>
    <property type="evidence" value="ECO:0007669"/>
    <property type="project" value="TreeGrafter"/>
</dbReference>
<dbReference type="PROSITE" id="PS51184">
    <property type="entry name" value="JMJC"/>
    <property type="match status" value="1"/>
</dbReference>
<dbReference type="Gene3D" id="2.120.10.80">
    <property type="entry name" value="Kelch-type beta propeller"/>
    <property type="match status" value="1"/>
</dbReference>
<dbReference type="EC" id="2.3.1.231" evidence="4"/>
<name>A0A8H3IGJ5_9LECA</name>
<dbReference type="Gene3D" id="3.40.50.150">
    <property type="entry name" value="Vaccinia Virus protein VP39"/>
    <property type="match status" value="1"/>
</dbReference>
<evidence type="ECO:0000256" key="14">
    <source>
        <dbReference type="ARBA" id="ARBA00030847"/>
    </source>
</evidence>
<comment type="catalytic activity">
    <reaction evidence="1">
        <text>7-[(3S)-3-amino-3-carboxypropyl]wyosine(37) in tRNA(Phe) + S-adenosyl-L-methionine = 7-[(3S)-(3-amino-3-methoxycarbonyl)propyl]wyosine(37) in tRNA(Phe) + S-adenosyl-L-homocysteine</text>
        <dbReference type="Rhea" id="RHEA:36903"/>
        <dbReference type="Rhea" id="RHEA-COMP:10379"/>
        <dbReference type="Rhea" id="RHEA-COMP:11844"/>
        <dbReference type="ChEBI" id="CHEBI:57856"/>
        <dbReference type="ChEBI" id="CHEBI:59789"/>
        <dbReference type="ChEBI" id="CHEBI:73543"/>
        <dbReference type="ChEBI" id="CHEBI:74275"/>
        <dbReference type="EC" id="2.1.1.290"/>
    </reaction>
</comment>
<feature type="domain" description="JmjC" evidence="16">
    <location>
        <begin position="629"/>
        <end position="785"/>
    </location>
</feature>